<feature type="compositionally biased region" description="Low complexity" evidence="4">
    <location>
        <begin position="1398"/>
        <end position="1411"/>
    </location>
</feature>
<dbReference type="Pfam" id="PF07581">
    <property type="entry name" value="Glug"/>
    <property type="match status" value="1"/>
</dbReference>
<evidence type="ECO:0000256" key="4">
    <source>
        <dbReference type="SAM" id="MobiDB-lite"/>
    </source>
</evidence>
<sequence>MAIRPGAACGEDGQQRGAGDGSECHGSSRHGPPALGGPKHDARDSGRRRSTTHIDRMPKTTGPGRLVQRARAGRMATFRNTFEPMPAPSAMTALRPVQAPDFLRTIPRLGQPALQHAFAHQGQGLRAVAAAVLAMLSTATWAAGALPTGGQVTAGSASITQAGQTMTITQTSARLATDWQQFDIGRGYTVQFVQPSRSAVAFNRVIGPDVSTIQGALKANGQVFLINPNGVLFTPTAQVNVGTLVASTLALSADDGTGRTTFTGPTATTVTSPAIVNQGSLQAAEGGAVALIAARIDNTGSITATKGQVLMGAGSRVTLDLGGPVKLSVDRGAVETWIANGGVIRADGGQVLLTSRAAGDLTRSVINHTGVTQAESLATGERGEIILFAHDGTLQAGGSLRAPGGFVETSGQVLAMPAGTTVTAAQWLVDPVNLNIDASLAGTVQSALASGHVTLTTSGNNTPSTAAGESGSDGDITVNAAIQWSANTTLTLSAHRNITINQAITATGANGGLALQYGQGAVAAGNTASYAVNAPVSLRAGPNFSTRLGSDGAVTTYTVITSLGSAGSTSTTDLQGINGGLAGNYALGADIDASSSANWNFATSPGGSGYTGFTSLGSTATPFTGTFEGLGHRVDGLYQGYGLFHTGLFGQIGAAGVVRNLGVTNIYVAKAGYNDNTYLIPIGAVAGGNAGTLRNVYSTGQLNNGGPDYNAMGGLVGINTGSIDSSTSSATISSANWGTYAGGIAGTNSGTITRAYATGALTASGRYVYLGGLVGRMTGGSVSNAYATNALTSGGFGNGSLNYVGGLIGAMSGGTVTNTYATGLISTSGGGGLVYQRTAGTVSNSFWDTSTTGRSTSAGGTGRTTTQMKTASTFTGAGWSSSSWGLASGINSGYPVLVAFYPDASFATPIYLRLISGSSVYGNAPTLTYGLYTSSSGGSLVTDASPGGSVIWSGAVPSASSGAGSYSLSYGSGVTLGNSSYTLRAGAAATWTVTPRPITVTANDLGKVYGDADPALTYGITTGSLVAGDLLYGNLTRSTGEQVGRYTIDAGGLSNSNYLITAQSGSFSISPRPITVTADSLDKVYGASDPALSYRISQGSLVAGDSLSGTLSRAAGENVGHYLIDASSLANPNYLVTSQNGTLTISPRPLTVTVNDAAKTYGNADPAWGYTVSSGSLVGNDQLSGNLTRTPGENAGRYTIDGSALGNGNYLVTVRNGTLAIDPRPITVTASDQTKVYGNADPGFTYAVTGGSLVGTDQLTGRVTRAAGENVGLYVLDASGLSNPNYTVTSRNGSLSITPRPITVTADDQGKTYGNADPALTYTVTTGSLVSGDALSGSLKRAPGENVGRYTIDASGLANGNYLITAQNGLLTIRESAAYNAAVASLGSAAAAVSAATSPAGTSSTAGTSRGDPPPSTALPGSPRGDALSRVTVLRGGINLGLATAQADEPAEAAR</sequence>
<organism evidence="6 7">
    <name type="scientific">Roseateles puraquae</name>
    <dbReference type="NCBI Taxonomy" id="431059"/>
    <lineage>
        <taxon>Bacteria</taxon>
        <taxon>Pseudomonadati</taxon>
        <taxon>Pseudomonadota</taxon>
        <taxon>Betaproteobacteria</taxon>
        <taxon>Burkholderiales</taxon>
        <taxon>Sphaerotilaceae</taxon>
        <taxon>Roseateles</taxon>
    </lineage>
</organism>
<feature type="region of interest" description="Disordered" evidence="4">
    <location>
        <begin position="1398"/>
        <end position="1427"/>
    </location>
</feature>
<dbReference type="PANTHER" id="PTHR12338">
    <property type="entry name" value="AUTOTRANSPORTER"/>
    <property type="match status" value="1"/>
</dbReference>
<dbReference type="Pfam" id="PF05860">
    <property type="entry name" value="TPS"/>
    <property type="match status" value="1"/>
</dbReference>
<comment type="caution">
    <text evidence="6">The sequence shown here is derived from an EMBL/GenBank/DDBJ whole genome shotgun (WGS) entry which is preliminary data.</text>
</comment>
<keyword evidence="3" id="KW-0732">Signal</keyword>
<dbReference type="GO" id="GO:0005576">
    <property type="term" value="C:extracellular region"/>
    <property type="evidence" value="ECO:0007669"/>
    <property type="project" value="UniProtKB-SubCell"/>
</dbReference>
<dbReference type="EMBL" id="NISI01000001">
    <property type="protein sequence ID" value="OWR05697.1"/>
    <property type="molecule type" value="Genomic_DNA"/>
</dbReference>
<evidence type="ECO:0000256" key="3">
    <source>
        <dbReference type="ARBA" id="ARBA00022729"/>
    </source>
</evidence>
<dbReference type="Proteomes" id="UP000197446">
    <property type="component" value="Unassembled WGS sequence"/>
</dbReference>
<dbReference type="SUPFAM" id="SSF51126">
    <property type="entry name" value="Pectin lyase-like"/>
    <property type="match status" value="1"/>
</dbReference>
<dbReference type="InterPro" id="IPR050909">
    <property type="entry name" value="Bact_Autotransporter_VF"/>
</dbReference>
<evidence type="ECO:0000259" key="5">
    <source>
        <dbReference type="SMART" id="SM00912"/>
    </source>
</evidence>
<dbReference type="InterPro" id="IPR011493">
    <property type="entry name" value="GLUG"/>
</dbReference>
<keyword evidence="7" id="KW-1185">Reference proteome</keyword>
<dbReference type="NCBIfam" id="TIGR01901">
    <property type="entry name" value="adhes_NPXG"/>
    <property type="match status" value="1"/>
</dbReference>
<dbReference type="Gene3D" id="2.160.20.10">
    <property type="entry name" value="Single-stranded right-handed beta-helix, Pectin lyase-like"/>
    <property type="match status" value="1"/>
</dbReference>
<dbReference type="PANTHER" id="PTHR12338:SF8">
    <property type="entry name" value="HEME_HEMOPEXIN-BINDING PROTEIN"/>
    <property type="match status" value="1"/>
</dbReference>
<reference evidence="6 7" key="1">
    <citation type="journal article" date="2007" name="Int. J. Syst. Evol. Microbiol.">
        <title>Description of Pelomonas aquatica sp. nov. and Pelomonas puraquae sp. nov., isolated from industrial and haemodialysis water.</title>
        <authorList>
            <person name="Gomila M."/>
            <person name="Bowien B."/>
            <person name="Falsen E."/>
            <person name="Moore E.R."/>
            <person name="Lalucat J."/>
        </authorList>
    </citation>
    <scope>NUCLEOTIDE SEQUENCE [LARGE SCALE GENOMIC DNA]</scope>
    <source>
        <strain evidence="6 7">CCUG 52769</strain>
    </source>
</reference>
<dbReference type="Pfam" id="PF18676">
    <property type="entry name" value="MBG_2"/>
    <property type="match status" value="5"/>
</dbReference>
<protein>
    <recommendedName>
        <fullName evidence="5">Filamentous haemagglutinin FhaB/tRNA nuclease CdiA-like TPS domain-containing protein</fullName>
    </recommendedName>
</protein>
<gene>
    <name evidence="6" type="ORF">CDO81_04395</name>
</gene>
<comment type="subcellular location">
    <subcellularLocation>
        <location evidence="1">Secreted</location>
    </subcellularLocation>
</comment>
<accession>A0A254NHR2</accession>
<dbReference type="InterPro" id="IPR041286">
    <property type="entry name" value="MBG_2"/>
</dbReference>
<feature type="region of interest" description="Disordered" evidence="4">
    <location>
        <begin position="1"/>
        <end position="64"/>
    </location>
</feature>
<feature type="compositionally biased region" description="Basic and acidic residues" evidence="4">
    <location>
        <begin position="38"/>
        <end position="58"/>
    </location>
</feature>
<dbReference type="SMART" id="SM00912">
    <property type="entry name" value="Haemagg_act"/>
    <property type="match status" value="1"/>
</dbReference>
<name>A0A254NHR2_9BURK</name>
<feature type="domain" description="Filamentous haemagglutinin FhaB/tRNA nuclease CdiA-like TPS" evidence="5">
    <location>
        <begin position="143"/>
        <end position="255"/>
    </location>
</feature>
<proteinExistence type="predicted"/>
<evidence type="ECO:0000256" key="2">
    <source>
        <dbReference type="ARBA" id="ARBA00022525"/>
    </source>
</evidence>
<dbReference type="InterPro" id="IPR008638">
    <property type="entry name" value="FhaB/CdiA-like_TPS"/>
</dbReference>
<evidence type="ECO:0000256" key="1">
    <source>
        <dbReference type="ARBA" id="ARBA00004613"/>
    </source>
</evidence>
<keyword evidence="2" id="KW-0964">Secreted</keyword>
<evidence type="ECO:0000313" key="7">
    <source>
        <dbReference type="Proteomes" id="UP000197446"/>
    </source>
</evidence>
<evidence type="ECO:0000313" key="6">
    <source>
        <dbReference type="EMBL" id="OWR05697.1"/>
    </source>
</evidence>
<dbReference type="Gene3D" id="2.160.20.110">
    <property type="match status" value="1"/>
</dbReference>
<dbReference type="InterPro" id="IPR011050">
    <property type="entry name" value="Pectin_lyase_fold/virulence"/>
</dbReference>
<dbReference type="InterPro" id="IPR012334">
    <property type="entry name" value="Pectin_lyas_fold"/>
</dbReference>